<evidence type="ECO:0000256" key="4">
    <source>
        <dbReference type="ARBA" id="ARBA00023136"/>
    </source>
</evidence>
<evidence type="ECO:0000256" key="5">
    <source>
        <dbReference type="SAM" id="Phobius"/>
    </source>
</evidence>
<feature type="transmembrane region" description="Helical" evidence="5">
    <location>
        <begin position="66"/>
        <end position="87"/>
    </location>
</feature>
<reference evidence="6 7" key="1">
    <citation type="submission" date="2020-02" db="EMBL/GenBank/DDBJ databases">
        <title>Whole-genome analyses of novel actinobacteria.</title>
        <authorList>
            <person name="Sahin N."/>
        </authorList>
    </citation>
    <scope>NUCLEOTIDE SEQUENCE [LARGE SCALE GENOMIC DNA]</scope>
    <source>
        <strain evidence="6 7">A7024</strain>
    </source>
</reference>
<dbReference type="Proteomes" id="UP000481583">
    <property type="component" value="Unassembled WGS sequence"/>
</dbReference>
<comment type="subcellular location">
    <subcellularLocation>
        <location evidence="1">Membrane</location>
        <topology evidence="1">Multi-pass membrane protein</topology>
    </subcellularLocation>
</comment>
<organism evidence="6 7">
    <name type="scientific">Streptomyces coryli</name>
    <dbReference type="NCBI Taxonomy" id="1128680"/>
    <lineage>
        <taxon>Bacteria</taxon>
        <taxon>Bacillati</taxon>
        <taxon>Actinomycetota</taxon>
        <taxon>Actinomycetes</taxon>
        <taxon>Kitasatosporales</taxon>
        <taxon>Streptomycetaceae</taxon>
        <taxon>Streptomyces</taxon>
    </lineage>
</organism>
<dbReference type="AlphaFoldDB" id="A0A6G4U7Y4"/>
<comment type="caution">
    <text evidence="6">The sequence shown here is derived from an EMBL/GenBank/DDBJ whole genome shotgun (WGS) entry which is preliminary data.</text>
</comment>
<gene>
    <name evidence="6" type="ORF">G5C51_29955</name>
</gene>
<evidence type="ECO:0000313" key="7">
    <source>
        <dbReference type="Proteomes" id="UP000481583"/>
    </source>
</evidence>
<dbReference type="EMBL" id="JAAKZV010000182">
    <property type="protein sequence ID" value="NGN68112.1"/>
    <property type="molecule type" value="Genomic_DNA"/>
</dbReference>
<sequence length="118" mass="11961">MSAAYVIVTAVTALVIAAAAYLDFVRHPYVLGIATRLRVPLSWTLPLGLLLATGALGLAAGFAVPWLGTAAATGLLLYFLGAIGAHLRVRDYDLGGAGFCLALATASLALGLAEHGVA</sequence>
<keyword evidence="4 5" id="KW-0472">Membrane</keyword>
<dbReference type="RefSeq" id="WP_165241755.1">
    <property type="nucleotide sequence ID" value="NZ_JAAKZV010000182.1"/>
</dbReference>
<evidence type="ECO:0000256" key="2">
    <source>
        <dbReference type="ARBA" id="ARBA00022692"/>
    </source>
</evidence>
<dbReference type="GO" id="GO:0016020">
    <property type="term" value="C:membrane"/>
    <property type="evidence" value="ECO:0007669"/>
    <property type="project" value="UniProtKB-SubCell"/>
</dbReference>
<feature type="transmembrane region" description="Helical" evidence="5">
    <location>
        <begin position="37"/>
        <end position="60"/>
    </location>
</feature>
<evidence type="ECO:0000256" key="3">
    <source>
        <dbReference type="ARBA" id="ARBA00022989"/>
    </source>
</evidence>
<accession>A0A6G4U7Y4</accession>
<feature type="transmembrane region" description="Helical" evidence="5">
    <location>
        <begin position="94"/>
        <end position="113"/>
    </location>
</feature>
<name>A0A6G4U7Y4_9ACTN</name>
<feature type="transmembrane region" description="Helical" evidence="5">
    <location>
        <begin position="6"/>
        <end position="25"/>
    </location>
</feature>
<protein>
    <submittedName>
        <fullName evidence="6">DoxX family protein</fullName>
    </submittedName>
</protein>
<keyword evidence="2 5" id="KW-0812">Transmembrane</keyword>
<dbReference type="InterPro" id="IPR032808">
    <property type="entry name" value="DoxX"/>
</dbReference>
<evidence type="ECO:0000256" key="1">
    <source>
        <dbReference type="ARBA" id="ARBA00004141"/>
    </source>
</evidence>
<proteinExistence type="predicted"/>
<dbReference type="Pfam" id="PF13564">
    <property type="entry name" value="DoxX_2"/>
    <property type="match status" value="1"/>
</dbReference>
<keyword evidence="7" id="KW-1185">Reference proteome</keyword>
<evidence type="ECO:0000313" key="6">
    <source>
        <dbReference type="EMBL" id="NGN68112.1"/>
    </source>
</evidence>
<keyword evidence="3 5" id="KW-1133">Transmembrane helix</keyword>